<reference evidence="2" key="1">
    <citation type="submission" date="2020-03" db="EMBL/GenBank/DDBJ databases">
        <title>Transcriptomic Profiling of the Digestive Tract of the Rat Flea, Xenopsylla cheopis, Following Blood Feeding and Infection with Yersinia pestis.</title>
        <authorList>
            <person name="Bland D.M."/>
            <person name="Martens C.A."/>
            <person name="Virtaneva K."/>
            <person name="Kanakabandi K."/>
            <person name="Long D."/>
            <person name="Rosenke R."/>
            <person name="Saturday G.A."/>
            <person name="Hoyt F.H."/>
            <person name="Bruno D.P."/>
            <person name="Ribeiro J.M.C."/>
            <person name="Hinnebusch J."/>
        </authorList>
    </citation>
    <scope>NUCLEOTIDE SEQUENCE</scope>
</reference>
<dbReference type="InterPro" id="IPR036291">
    <property type="entry name" value="NAD(P)-bd_dom_sf"/>
</dbReference>
<dbReference type="EMBL" id="GIIL01001417">
    <property type="protein sequence ID" value="NOV45143.1"/>
    <property type="molecule type" value="Transcribed_RNA"/>
</dbReference>
<dbReference type="CDD" id="cd05244">
    <property type="entry name" value="BVR-B_like_SDR_a"/>
    <property type="match status" value="1"/>
</dbReference>
<dbReference type="GO" id="GO:0004074">
    <property type="term" value="F:biliverdin reductase [NAD(P)H] activity"/>
    <property type="evidence" value="ECO:0007669"/>
    <property type="project" value="TreeGrafter"/>
</dbReference>
<dbReference type="AlphaFoldDB" id="A0A6M2DFR1"/>
<dbReference type="Pfam" id="PF13460">
    <property type="entry name" value="NAD_binding_10"/>
    <property type="match status" value="1"/>
</dbReference>
<evidence type="ECO:0000313" key="2">
    <source>
        <dbReference type="EMBL" id="NOV45143.1"/>
    </source>
</evidence>
<accession>A0A6M2DFR1</accession>
<organism evidence="2">
    <name type="scientific">Xenopsylla cheopis</name>
    <name type="common">Oriental rat flea</name>
    <name type="synonym">Pulex cheopis</name>
    <dbReference type="NCBI Taxonomy" id="163159"/>
    <lineage>
        <taxon>Eukaryota</taxon>
        <taxon>Metazoa</taxon>
        <taxon>Ecdysozoa</taxon>
        <taxon>Arthropoda</taxon>
        <taxon>Hexapoda</taxon>
        <taxon>Insecta</taxon>
        <taxon>Pterygota</taxon>
        <taxon>Neoptera</taxon>
        <taxon>Endopterygota</taxon>
        <taxon>Siphonaptera</taxon>
        <taxon>Pulicidae</taxon>
        <taxon>Xenopsyllinae</taxon>
        <taxon>Xenopsylla</taxon>
    </lineage>
</organism>
<sequence>MKIAIFGATGNTGVCALEAAINKGYKVQALVRSLNNVPKGLSDKATYIVGDVLSPSDVSKVVEGTEAVCVALGTRNDLKPTTMLSEGMKNIINAMKEHNVAKVSVCLSAFLFYEADKVPKMFVDLNADHQRMLDVLKNSGLQYIAVLPPHIAEEPRADYKVEYDKSPGRSISKYDLADFLLLCLNKEEHFGKVCGLATIK</sequence>
<name>A0A6M2DFR1_XENCH</name>
<proteinExistence type="predicted"/>
<feature type="domain" description="NAD(P)-binding" evidence="1">
    <location>
        <begin position="7"/>
        <end position="186"/>
    </location>
</feature>
<dbReference type="Gene3D" id="3.40.50.720">
    <property type="entry name" value="NAD(P)-binding Rossmann-like Domain"/>
    <property type="match status" value="1"/>
</dbReference>
<dbReference type="InterPro" id="IPR016040">
    <property type="entry name" value="NAD(P)-bd_dom"/>
</dbReference>
<dbReference type="PANTHER" id="PTHR43355:SF2">
    <property type="entry name" value="FLAVIN REDUCTASE (NADPH)"/>
    <property type="match status" value="1"/>
</dbReference>
<dbReference type="PANTHER" id="PTHR43355">
    <property type="entry name" value="FLAVIN REDUCTASE (NADPH)"/>
    <property type="match status" value="1"/>
</dbReference>
<dbReference type="GO" id="GO:0042602">
    <property type="term" value="F:riboflavin reductase (NADPH) activity"/>
    <property type="evidence" value="ECO:0007669"/>
    <property type="project" value="TreeGrafter"/>
</dbReference>
<dbReference type="SUPFAM" id="SSF51735">
    <property type="entry name" value="NAD(P)-binding Rossmann-fold domains"/>
    <property type="match status" value="1"/>
</dbReference>
<evidence type="ECO:0000259" key="1">
    <source>
        <dbReference type="Pfam" id="PF13460"/>
    </source>
</evidence>
<dbReference type="InterPro" id="IPR051606">
    <property type="entry name" value="Polyketide_Oxido-like"/>
</dbReference>
<protein>
    <submittedName>
        <fullName evidence="2">Putative flavin reductase nadph nasonia vitripennis</fullName>
    </submittedName>
</protein>